<dbReference type="PROSITE" id="PS00061">
    <property type="entry name" value="ADH_SHORT"/>
    <property type="match status" value="1"/>
</dbReference>
<evidence type="ECO:0000313" key="4">
    <source>
        <dbReference type="EMBL" id="KAL1859046.1"/>
    </source>
</evidence>
<dbReference type="Pfam" id="PF13561">
    <property type="entry name" value="adh_short_C2"/>
    <property type="match status" value="1"/>
</dbReference>
<evidence type="ECO:0000313" key="5">
    <source>
        <dbReference type="Proteomes" id="UP001583177"/>
    </source>
</evidence>
<dbReference type="PANTHER" id="PTHR24321">
    <property type="entry name" value="DEHYDROGENASES, SHORT CHAIN"/>
    <property type="match status" value="1"/>
</dbReference>
<dbReference type="PRINTS" id="PR00081">
    <property type="entry name" value="GDHRDH"/>
</dbReference>
<dbReference type="PRINTS" id="PR00080">
    <property type="entry name" value="SDRFAMILY"/>
</dbReference>
<accession>A0ABR3WD94</accession>
<comment type="similarity">
    <text evidence="1">Belongs to the short-chain dehydrogenases/reductases (SDR) family.</text>
</comment>
<evidence type="ECO:0000256" key="2">
    <source>
        <dbReference type="ARBA" id="ARBA00022857"/>
    </source>
</evidence>
<organism evidence="4 5">
    <name type="scientific">Diaporthe australafricana</name>
    <dbReference type="NCBI Taxonomy" id="127596"/>
    <lineage>
        <taxon>Eukaryota</taxon>
        <taxon>Fungi</taxon>
        <taxon>Dikarya</taxon>
        <taxon>Ascomycota</taxon>
        <taxon>Pezizomycotina</taxon>
        <taxon>Sordariomycetes</taxon>
        <taxon>Sordariomycetidae</taxon>
        <taxon>Diaporthales</taxon>
        <taxon>Diaporthaceae</taxon>
        <taxon>Diaporthe</taxon>
    </lineage>
</organism>
<dbReference type="InterPro" id="IPR002347">
    <property type="entry name" value="SDR_fam"/>
</dbReference>
<keyword evidence="5" id="KW-1185">Reference proteome</keyword>
<name>A0ABR3WD94_9PEZI</name>
<protein>
    <submittedName>
        <fullName evidence="4">Uncharacterized protein</fullName>
    </submittedName>
</protein>
<dbReference type="CDD" id="cd05233">
    <property type="entry name" value="SDR_c"/>
    <property type="match status" value="1"/>
</dbReference>
<sequence length="285" mass="29865">MASKLTLGGGIALVAGAASGIGKETAFTFAEAGVQGVVFADINDEAAKEAAEESKSYAKNAEYRAISVKLDIAEKDSVQNLVDTAVKEFGRIDYAVNSAGIDLENFGSFTQNVNLDVFDKTTDTIIKGAVLFVGATMRAMAQQEPRKYTGRHGERTLGKGSIVLLGSTNSIAASPGMISYVTAKHGIIGITRGAAVDAIALKNDIRVNTLCPSWVDTPMVQNAKRTNPILGPLIETITPMKRAATPDEVADYTVFLCSPSASYINGTALPIDGGLTLPAPPPLPM</sequence>
<dbReference type="Gene3D" id="3.40.50.720">
    <property type="entry name" value="NAD(P)-binding Rossmann-like Domain"/>
    <property type="match status" value="1"/>
</dbReference>
<evidence type="ECO:0000256" key="3">
    <source>
        <dbReference type="ARBA" id="ARBA00023002"/>
    </source>
</evidence>
<dbReference type="SUPFAM" id="SSF51735">
    <property type="entry name" value="NAD(P)-binding Rossmann-fold domains"/>
    <property type="match status" value="1"/>
</dbReference>
<proteinExistence type="inferred from homology"/>
<keyword evidence="3" id="KW-0560">Oxidoreductase</keyword>
<reference evidence="4 5" key="1">
    <citation type="journal article" date="2024" name="IMA Fungus">
        <title>IMA Genome - F19 : A genome assembly and annotation guide to empower mycologists, including annotated draft genome sequences of Ceratocystis pirilliformis, Diaporthe australafricana, Fusarium ophioides, Paecilomyces lecythidis, and Sporothrix stenoceras.</title>
        <authorList>
            <person name="Aylward J."/>
            <person name="Wilson A.M."/>
            <person name="Visagie C.M."/>
            <person name="Spraker J."/>
            <person name="Barnes I."/>
            <person name="Buitendag C."/>
            <person name="Ceriani C."/>
            <person name="Del Mar Angel L."/>
            <person name="du Plessis D."/>
            <person name="Fuchs T."/>
            <person name="Gasser K."/>
            <person name="Kramer D."/>
            <person name="Li W."/>
            <person name="Munsamy K."/>
            <person name="Piso A."/>
            <person name="Price J.L."/>
            <person name="Sonnekus B."/>
            <person name="Thomas C."/>
            <person name="van der Nest A."/>
            <person name="van Dijk A."/>
            <person name="van Heerden A."/>
            <person name="van Vuuren N."/>
            <person name="Yilmaz N."/>
            <person name="Duong T.A."/>
            <person name="van der Merwe N.A."/>
            <person name="Wingfield M.J."/>
            <person name="Wingfield B.D."/>
        </authorList>
    </citation>
    <scope>NUCLEOTIDE SEQUENCE [LARGE SCALE GENOMIC DNA]</scope>
    <source>
        <strain evidence="4 5">CMW 18300</strain>
    </source>
</reference>
<dbReference type="Proteomes" id="UP001583177">
    <property type="component" value="Unassembled WGS sequence"/>
</dbReference>
<comment type="caution">
    <text evidence="4">The sequence shown here is derived from an EMBL/GenBank/DDBJ whole genome shotgun (WGS) entry which is preliminary data.</text>
</comment>
<evidence type="ECO:0000256" key="1">
    <source>
        <dbReference type="ARBA" id="ARBA00006484"/>
    </source>
</evidence>
<dbReference type="InterPro" id="IPR036291">
    <property type="entry name" value="NAD(P)-bd_dom_sf"/>
</dbReference>
<dbReference type="InterPro" id="IPR020904">
    <property type="entry name" value="Sc_DH/Rdtase_CS"/>
</dbReference>
<gene>
    <name evidence="4" type="ORF">Daus18300_009684</name>
</gene>
<keyword evidence="2" id="KW-0521">NADP</keyword>
<dbReference type="EMBL" id="JAWRVE010000100">
    <property type="protein sequence ID" value="KAL1859046.1"/>
    <property type="molecule type" value="Genomic_DNA"/>
</dbReference>
<dbReference type="PANTHER" id="PTHR24321:SF12">
    <property type="entry name" value="SHORT-CHAIN DEHYDROGENASE_REDUCTASE FAMILY, PUTATIVE (AFU_ORTHOLOGUE AFUA_5G14340)-RELATED"/>
    <property type="match status" value="1"/>
</dbReference>